<dbReference type="EMBL" id="JBHLUH010000061">
    <property type="protein sequence ID" value="MFC0531934.1"/>
    <property type="molecule type" value="Genomic_DNA"/>
</dbReference>
<dbReference type="PANTHER" id="PTHR38479">
    <property type="entry name" value="LMO0824 PROTEIN"/>
    <property type="match status" value="1"/>
</dbReference>
<reference evidence="1 2" key="1">
    <citation type="submission" date="2024-09" db="EMBL/GenBank/DDBJ databases">
        <authorList>
            <person name="Sun Q."/>
            <person name="Mori K."/>
        </authorList>
    </citation>
    <scope>NUCLEOTIDE SEQUENCE [LARGE SCALE GENOMIC DNA]</scope>
    <source>
        <strain evidence="1 2">TBRC 3947</strain>
    </source>
</reference>
<dbReference type="GO" id="GO:0003677">
    <property type="term" value="F:DNA binding"/>
    <property type="evidence" value="ECO:0007669"/>
    <property type="project" value="UniProtKB-KW"/>
</dbReference>
<keyword evidence="1" id="KW-0238">DNA-binding</keyword>
<evidence type="ECO:0000313" key="1">
    <source>
        <dbReference type="EMBL" id="MFC0531934.1"/>
    </source>
</evidence>
<protein>
    <submittedName>
        <fullName evidence="1">Winged helix DNA-binding domain-containing protein</fullName>
    </submittedName>
</protein>
<proteinExistence type="predicted"/>
<accession>A0ABV6MBL4</accession>
<name>A0ABV6MBL4_9ACTN</name>
<dbReference type="Pfam" id="PF06224">
    <property type="entry name" value="AlkZ-like"/>
    <property type="match status" value="1"/>
</dbReference>
<organism evidence="1 2">
    <name type="scientific">Phytohabitans kaempferiae</name>
    <dbReference type="NCBI Taxonomy" id="1620943"/>
    <lineage>
        <taxon>Bacteria</taxon>
        <taxon>Bacillati</taxon>
        <taxon>Actinomycetota</taxon>
        <taxon>Actinomycetes</taxon>
        <taxon>Micromonosporales</taxon>
        <taxon>Micromonosporaceae</taxon>
    </lineage>
</organism>
<dbReference type="RefSeq" id="WP_377257232.1">
    <property type="nucleotide sequence ID" value="NZ_JBHLUH010000061.1"/>
</dbReference>
<evidence type="ECO:0000313" key="2">
    <source>
        <dbReference type="Proteomes" id="UP001589867"/>
    </source>
</evidence>
<gene>
    <name evidence="1" type="ORF">ACFFIA_30220</name>
</gene>
<dbReference type="InterPro" id="IPR009351">
    <property type="entry name" value="AlkZ-like"/>
</dbReference>
<keyword evidence="2" id="KW-1185">Reference proteome</keyword>
<sequence length="381" mass="40892">MTAFTWSQVVARRLERHALSAPAPAADLPAVVSAICGAHAQVMSAAETSIGVRVAGVDRTHVREALWTERTLVKTRGPRGTVHLLAAADLPMWVGALGALPSPPYATGANALMTPDQVDQVVAALGDALADAELTGEELTAEVVARTGPWAGERVMEAFQDKWPRWMQAMEVATRRGAMCFGPNRGRQATYTGPARWLPGFTPLPPGEALPALVRAYLHAYGPATSAHFAKWLAIGQRWAQELFDDSDLEPVTVDGERAWVVAGDTEVPAKRPRGVRLLPYFDAYGIGCHPREKVFPGRAAERALNRGQAGNFAVLLVDGTVAGIWHQRRSGRKLAVTVEAFGTLSATRQRALQEQVERLGEILEGTPTLTLGEVTVGGHA</sequence>
<comment type="caution">
    <text evidence="1">The sequence shown here is derived from an EMBL/GenBank/DDBJ whole genome shotgun (WGS) entry which is preliminary data.</text>
</comment>
<dbReference type="PANTHER" id="PTHR38479:SF2">
    <property type="entry name" value="WINGED HELIX DNA-BINDING DOMAIN-CONTAINING PROTEIN"/>
    <property type="match status" value="1"/>
</dbReference>
<dbReference type="Proteomes" id="UP001589867">
    <property type="component" value="Unassembled WGS sequence"/>
</dbReference>